<dbReference type="OrthoDB" id="10676at2"/>
<keyword evidence="5" id="KW-0862">Zinc</keyword>
<dbReference type="NCBIfam" id="TIGR01766">
    <property type="entry name" value="IS200/IS605 family accessory protein TnpB-like domain"/>
    <property type="match status" value="1"/>
</dbReference>
<name>A0A285NV03_9AQUI</name>
<keyword evidence="8" id="KW-0175">Coiled coil</keyword>
<dbReference type="GO" id="GO:0032196">
    <property type="term" value="P:transposition"/>
    <property type="evidence" value="ECO:0007669"/>
    <property type="project" value="UniProtKB-KW"/>
</dbReference>
<proteinExistence type="inferred from homology"/>
<dbReference type="AlphaFoldDB" id="A0A285NV03"/>
<dbReference type="GO" id="GO:0046872">
    <property type="term" value="F:metal ion binding"/>
    <property type="evidence" value="ECO:0007669"/>
    <property type="project" value="UniProtKB-KW"/>
</dbReference>
<dbReference type="InterPro" id="IPR021027">
    <property type="entry name" value="Transposase_put_HTH"/>
</dbReference>
<evidence type="ECO:0000313" key="13">
    <source>
        <dbReference type="EMBL" id="SNZ13322.1"/>
    </source>
</evidence>
<feature type="coiled-coil region" evidence="8">
    <location>
        <begin position="207"/>
        <end position="251"/>
    </location>
</feature>
<protein>
    <submittedName>
        <fullName evidence="13">Putative transposase</fullName>
    </submittedName>
</protein>
<keyword evidence="14" id="KW-1185">Reference proteome</keyword>
<feature type="domain" description="Transposase putative helix-turn-helix" evidence="12">
    <location>
        <begin position="1"/>
        <end position="42"/>
    </location>
</feature>
<evidence type="ECO:0000256" key="6">
    <source>
        <dbReference type="ARBA" id="ARBA00023125"/>
    </source>
</evidence>
<keyword evidence="6" id="KW-0238">DNA-binding</keyword>
<evidence type="ECO:0000256" key="9">
    <source>
        <dbReference type="SAM" id="MobiDB-lite"/>
    </source>
</evidence>
<evidence type="ECO:0000259" key="12">
    <source>
        <dbReference type="Pfam" id="PF12323"/>
    </source>
</evidence>
<evidence type="ECO:0000256" key="3">
    <source>
        <dbReference type="ARBA" id="ARBA00022578"/>
    </source>
</evidence>
<dbReference type="PANTHER" id="PTHR30405:SF25">
    <property type="entry name" value="RNA-GUIDED DNA ENDONUCLEASE INSQ-RELATED"/>
    <property type="match status" value="1"/>
</dbReference>
<dbReference type="GO" id="GO:0003677">
    <property type="term" value="F:DNA binding"/>
    <property type="evidence" value="ECO:0007669"/>
    <property type="project" value="UniProtKB-KW"/>
</dbReference>
<reference evidence="14" key="1">
    <citation type="submission" date="2017-09" db="EMBL/GenBank/DDBJ databases">
        <authorList>
            <person name="Varghese N."/>
            <person name="Submissions S."/>
        </authorList>
    </citation>
    <scope>NUCLEOTIDE SEQUENCE [LARGE SCALE GENOMIC DNA]</scope>
    <source>
        <strain evidence="14">DSM 2913</strain>
    </source>
</reference>
<sequence length="411" mass="47563">MLKAYRYRIYPNKEQEEFFAKTFGACRFVWNKMLEGKLNALNNKEKLPKITPAKYKKQYQFLREVDSLALANVQLNQEKAFRDYFKNKKHFGLPKFKKKKDKQSYTTNNQGNTIRIDFEKQLLYLPKVKTGIKIKLHRIFEGKIKSATITKTKSGNYYVSILVETDKVQNKIKQPKSKICGIDLGLKDFAIITNDNGSCKIENPKYLVRAEKRLKRLQRQLSRKQKGSNNYKKTREKIAKLHEYISNARNDFLHKTSKAIIDENQVIVVEGLSVKALQQSMLSKLVSDVSWGTFLRYLEYKANWYGRELIIVDRFYPSSKTCSVCGYINTQLRLSNRYWECPECNTFHDRDINASKNLYKVGLSRVGTTRTQACGECSDGGTMIYHRSTSQHSMKQEATTSVSGSSSLSSL</sequence>
<feature type="domain" description="Probable transposase IS891/IS1136/IS1341" evidence="10">
    <location>
        <begin position="162"/>
        <end position="279"/>
    </location>
</feature>
<evidence type="ECO:0000256" key="5">
    <source>
        <dbReference type="ARBA" id="ARBA00022833"/>
    </source>
</evidence>
<feature type="region of interest" description="Disordered" evidence="9">
    <location>
        <begin position="389"/>
        <end position="411"/>
    </location>
</feature>
<evidence type="ECO:0000259" key="11">
    <source>
        <dbReference type="Pfam" id="PF07282"/>
    </source>
</evidence>
<dbReference type="InterPro" id="IPR001959">
    <property type="entry name" value="Transposase"/>
</dbReference>
<dbReference type="NCBIfam" id="NF040570">
    <property type="entry name" value="guided_TnpB"/>
    <property type="match status" value="1"/>
</dbReference>
<dbReference type="Pfam" id="PF01385">
    <property type="entry name" value="OrfB_IS605"/>
    <property type="match status" value="1"/>
</dbReference>
<keyword evidence="3" id="KW-0815">Transposition</keyword>
<feature type="compositionally biased region" description="Polar residues" evidence="9">
    <location>
        <begin position="389"/>
        <end position="400"/>
    </location>
</feature>
<dbReference type="GO" id="GO:0006310">
    <property type="term" value="P:DNA recombination"/>
    <property type="evidence" value="ECO:0007669"/>
    <property type="project" value="UniProtKB-KW"/>
</dbReference>
<dbReference type="PANTHER" id="PTHR30405">
    <property type="entry name" value="TRANSPOSASE"/>
    <property type="match status" value="1"/>
</dbReference>
<gene>
    <name evidence="13" type="ORF">SAMN06265353_0699</name>
</gene>
<evidence type="ECO:0000256" key="4">
    <source>
        <dbReference type="ARBA" id="ARBA00022723"/>
    </source>
</evidence>
<accession>A0A285NV03</accession>
<comment type="similarity">
    <text evidence="1">In the C-terminal section; belongs to the transposase 35 family.</text>
</comment>
<evidence type="ECO:0000256" key="1">
    <source>
        <dbReference type="ARBA" id="ARBA00008761"/>
    </source>
</evidence>
<feature type="domain" description="Cas12f1-like TNB" evidence="11">
    <location>
        <begin position="291"/>
        <end position="358"/>
    </location>
</feature>
<dbReference type="Proteomes" id="UP000218627">
    <property type="component" value="Unassembled WGS sequence"/>
</dbReference>
<organism evidence="13 14">
    <name type="scientific">Hydrogenobacter hydrogenophilus</name>
    <dbReference type="NCBI Taxonomy" id="35835"/>
    <lineage>
        <taxon>Bacteria</taxon>
        <taxon>Pseudomonadati</taxon>
        <taxon>Aquificota</taxon>
        <taxon>Aquificia</taxon>
        <taxon>Aquificales</taxon>
        <taxon>Aquificaceae</taxon>
        <taxon>Hydrogenobacter</taxon>
    </lineage>
</organism>
<evidence type="ECO:0000313" key="14">
    <source>
        <dbReference type="Proteomes" id="UP000218627"/>
    </source>
</evidence>
<dbReference type="Pfam" id="PF07282">
    <property type="entry name" value="Cas12f1-like_TNB"/>
    <property type="match status" value="1"/>
</dbReference>
<comment type="similarity">
    <text evidence="2">In the N-terminal section; belongs to the transposase 2 family.</text>
</comment>
<evidence type="ECO:0000256" key="7">
    <source>
        <dbReference type="ARBA" id="ARBA00023172"/>
    </source>
</evidence>
<dbReference type="InterPro" id="IPR051399">
    <property type="entry name" value="RNA-guided_DNA_endo/Transpos"/>
</dbReference>
<dbReference type="RefSeq" id="WP_101495084.1">
    <property type="nucleotide sequence ID" value="NZ_OBEN01000002.1"/>
</dbReference>
<evidence type="ECO:0000259" key="10">
    <source>
        <dbReference type="Pfam" id="PF01385"/>
    </source>
</evidence>
<evidence type="ECO:0000256" key="8">
    <source>
        <dbReference type="SAM" id="Coils"/>
    </source>
</evidence>
<dbReference type="InterPro" id="IPR010095">
    <property type="entry name" value="Cas12f1-like_TNB"/>
</dbReference>
<keyword evidence="7" id="KW-0233">DNA recombination</keyword>
<feature type="compositionally biased region" description="Low complexity" evidence="9">
    <location>
        <begin position="401"/>
        <end position="411"/>
    </location>
</feature>
<evidence type="ECO:0000256" key="2">
    <source>
        <dbReference type="ARBA" id="ARBA00011044"/>
    </source>
</evidence>
<dbReference type="EMBL" id="OBEN01000002">
    <property type="protein sequence ID" value="SNZ13322.1"/>
    <property type="molecule type" value="Genomic_DNA"/>
</dbReference>
<dbReference type="Pfam" id="PF12323">
    <property type="entry name" value="HTH_OrfB_IS605"/>
    <property type="match status" value="1"/>
</dbReference>
<keyword evidence="4" id="KW-0479">Metal-binding</keyword>